<dbReference type="InterPro" id="IPR001907">
    <property type="entry name" value="ClpP"/>
</dbReference>
<dbReference type="GO" id="GO:0004252">
    <property type="term" value="F:serine-type endopeptidase activity"/>
    <property type="evidence" value="ECO:0007669"/>
    <property type="project" value="InterPro"/>
</dbReference>
<dbReference type="SUPFAM" id="SSF52096">
    <property type="entry name" value="ClpP/crotonase"/>
    <property type="match status" value="1"/>
</dbReference>
<keyword evidence="4" id="KW-0378">Hydrolase</keyword>
<evidence type="ECO:0000256" key="7">
    <source>
        <dbReference type="SAM" id="Phobius"/>
    </source>
</evidence>
<keyword evidence="3" id="KW-0645">Protease</keyword>
<dbReference type="GO" id="GO:0004176">
    <property type="term" value="F:ATP-dependent peptidase activity"/>
    <property type="evidence" value="ECO:0007669"/>
    <property type="project" value="InterPro"/>
</dbReference>
<dbReference type="InterPro" id="IPR023562">
    <property type="entry name" value="ClpP/TepA"/>
</dbReference>
<keyword evidence="5" id="KW-0720">Serine protease</keyword>
<dbReference type="GO" id="GO:0006515">
    <property type="term" value="P:protein quality control for misfolded or incompletely synthesized proteins"/>
    <property type="evidence" value="ECO:0007669"/>
    <property type="project" value="TreeGrafter"/>
</dbReference>
<dbReference type="Pfam" id="PF00574">
    <property type="entry name" value="CLP_protease"/>
    <property type="match status" value="1"/>
</dbReference>
<evidence type="ECO:0000256" key="5">
    <source>
        <dbReference type="ARBA" id="ARBA00022825"/>
    </source>
</evidence>
<evidence type="ECO:0000256" key="2">
    <source>
        <dbReference type="ARBA" id="ARBA00022490"/>
    </source>
</evidence>
<keyword evidence="7" id="KW-0472">Membrane</keyword>
<comment type="caution">
    <text evidence="8">The sequence shown here is derived from an EMBL/GenBank/DDBJ whole genome shotgun (WGS) entry which is preliminary data.</text>
</comment>
<keyword evidence="7" id="KW-1133">Transmembrane helix</keyword>
<dbReference type="AlphaFoldDB" id="A0A370DN84"/>
<dbReference type="InterPro" id="IPR029045">
    <property type="entry name" value="ClpP/crotonase-like_dom_sf"/>
</dbReference>
<dbReference type="GO" id="GO:0009368">
    <property type="term" value="C:endopeptidase Clp complex"/>
    <property type="evidence" value="ECO:0007669"/>
    <property type="project" value="TreeGrafter"/>
</dbReference>
<accession>A0A370DN84</accession>
<dbReference type="PRINTS" id="PR00127">
    <property type="entry name" value="CLPPROTEASEP"/>
</dbReference>
<dbReference type="Gene3D" id="3.90.226.10">
    <property type="entry name" value="2-enoyl-CoA Hydratase, Chain A, domain 1"/>
    <property type="match status" value="1"/>
</dbReference>
<evidence type="ECO:0000256" key="6">
    <source>
        <dbReference type="RuleBase" id="RU003567"/>
    </source>
</evidence>
<organism evidence="8 9">
    <name type="scientific">endosymbiont of Escarpia spicata</name>
    <dbReference type="NCBI Taxonomy" id="2200908"/>
    <lineage>
        <taxon>Bacteria</taxon>
        <taxon>Pseudomonadati</taxon>
        <taxon>Pseudomonadota</taxon>
        <taxon>Gammaproteobacteria</taxon>
        <taxon>sulfur-oxidizing symbionts</taxon>
    </lineage>
</organism>
<dbReference type="PANTHER" id="PTHR10381">
    <property type="entry name" value="ATP-DEPENDENT CLP PROTEASE PROTEOLYTIC SUBUNIT"/>
    <property type="match status" value="1"/>
</dbReference>
<name>A0A370DN84_9GAMM</name>
<keyword evidence="9" id="KW-1185">Reference proteome</keyword>
<proteinExistence type="inferred from homology"/>
<protein>
    <recommendedName>
        <fullName evidence="6">ATP-dependent Clp protease proteolytic subunit</fullName>
    </recommendedName>
</protein>
<keyword evidence="7" id="KW-0812">Transmembrane</keyword>
<dbReference type="PANTHER" id="PTHR10381:SF70">
    <property type="entry name" value="ATP-DEPENDENT CLP PROTEASE PROTEOLYTIC SUBUNIT"/>
    <property type="match status" value="1"/>
</dbReference>
<dbReference type="Pfam" id="PF25209">
    <property type="entry name" value="Phage_capsid_4"/>
    <property type="match status" value="1"/>
</dbReference>
<dbReference type="NCBIfam" id="NF045542">
    <property type="entry name" value="Clp_rel_HeadMat"/>
    <property type="match status" value="1"/>
</dbReference>
<comment type="similarity">
    <text evidence="1 6">Belongs to the peptidase S14 family.</text>
</comment>
<reference evidence="8 9" key="1">
    <citation type="journal article" date="2018" name="ISME J.">
        <title>Endosymbiont genomes yield clues of tubeworm success.</title>
        <authorList>
            <person name="Li Y."/>
            <person name="Liles M.R."/>
            <person name="Halanych K.M."/>
        </authorList>
    </citation>
    <scope>NUCLEOTIDE SEQUENCE [LARGE SCALE GENOMIC DNA]</scope>
    <source>
        <strain evidence="8">A1462</strain>
    </source>
</reference>
<dbReference type="Proteomes" id="UP000254771">
    <property type="component" value="Unassembled WGS sequence"/>
</dbReference>
<dbReference type="CDD" id="cd07016">
    <property type="entry name" value="S14_ClpP_1"/>
    <property type="match status" value="1"/>
</dbReference>
<keyword evidence="2" id="KW-0963">Cytoplasm</keyword>
<sequence>MKRKKMKTVAKRDWFEVRAAKGAESAEVLIYGDIGDCWWAEESVTAKALIEELKVLDAEEINVHVNSYGGIVSDGLAIHNALRRHKAHIITNIDGVAFSIASLIAMAGDTVCMADNALLMIHAPMTIADGNAEALRKSADDLDKHAEAMANAYVRDGITYDDALALLKDGVDHYYTASEAVEAGLIDEATSAIAIAARHDLSRFTNLPAAAAAFNKHEVKPMPKKIENQAADIKPVDVTDNVADIQAAAQAAELKRITDRNEELDQVFASFKDNDAVMAVYHAAIKDPASTVAQARDQALEVLAADEKPLGKIERIEGGATAVEKFRTGASLALAVRAGIANDADQKGNEFRGHTLLELARASLELDGIRTGSMGKMEMVSAAFTHTSGDFDNLLADVANKSMLLGYEEAEETFQRWTRTVDLSDFRSSKLVGLSTFSDLAEIKDGGEYKHGSFTDRGENIQLATYGRLFGITRQTIINDQLQAFTDVPRKMGRAAIRKVGDIVYNVLTANAAMADTVALFHATHNNLLTGAGINTASVDAMRVAMALQTDGNGDNALNLRMAYLLCPVALEGTANVVANSEFEVGASSKNNTVPNSVRGTFEVISDARLDTASSSVWYGAGNPNMHDTVVVGYLDGQSQPRLEQQAGWSVDGVEFKVAIDAAAKAADHRAMGKNPGA</sequence>
<dbReference type="NCBIfam" id="NF045540">
    <property type="entry name" value="scaf_prot_MCP1"/>
    <property type="match status" value="1"/>
</dbReference>
<evidence type="ECO:0000256" key="3">
    <source>
        <dbReference type="ARBA" id="ARBA00022670"/>
    </source>
</evidence>
<evidence type="ECO:0000313" key="9">
    <source>
        <dbReference type="Proteomes" id="UP000254771"/>
    </source>
</evidence>
<feature type="transmembrane region" description="Helical" evidence="7">
    <location>
        <begin position="89"/>
        <end position="108"/>
    </location>
</feature>
<gene>
    <name evidence="8" type="ORF">DIZ78_09420</name>
</gene>
<evidence type="ECO:0000313" key="8">
    <source>
        <dbReference type="EMBL" id="RDH86379.1"/>
    </source>
</evidence>
<dbReference type="EMBL" id="QFXE01000010">
    <property type="protein sequence ID" value="RDH86379.1"/>
    <property type="molecule type" value="Genomic_DNA"/>
</dbReference>
<evidence type="ECO:0000256" key="1">
    <source>
        <dbReference type="ARBA" id="ARBA00007039"/>
    </source>
</evidence>
<dbReference type="GO" id="GO:0051117">
    <property type="term" value="F:ATPase binding"/>
    <property type="evidence" value="ECO:0007669"/>
    <property type="project" value="TreeGrafter"/>
</dbReference>
<evidence type="ECO:0000256" key="4">
    <source>
        <dbReference type="ARBA" id="ARBA00022801"/>
    </source>
</evidence>